<evidence type="ECO:0000313" key="2">
    <source>
        <dbReference type="EMBL" id="KAL1489259.1"/>
    </source>
</evidence>
<keyword evidence="1" id="KW-0812">Transmembrane</keyword>
<feature type="transmembrane region" description="Helical" evidence="1">
    <location>
        <begin position="60"/>
        <end position="83"/>
    </location>
</feature>
<protein>
    <submittedName>
        <fullName evidence="2">Uncharacterized protein</fullName>
    </submittedName>
</protein>
<dbReference type="Proteomes" id="UP001566132">
    <property type="component" value="Unassembled WGS sequence"/>
</dbReference>
<evidence type="ECO:0000313" key="3">
    <source>
        <dbReference type="Proteomes" id="UP001566132"/>
    </source>
</evidence>
<dbReference type="EMBL" id="JBDJPC010000012">
    <property type="protein sequence ID" value="KAL1489259.1"/>
    <property type="molecule type" value="Genomic_DNA"/>
</dbReference>
<organism evidence="2 3">
    <name type="scientific">Hypothenemus hampei</name>
    <name type="common">Coffee berry borer</name>
    <dbReference type="NCBI Taxonomy" id="57062"/>
    <lineage>
        <taxon>Eukaryota</taxon>
        <taxon>Metazoa</taxon>
        <taxon>Ecdysozoa</taxon>
        <taxon>Arthropoda</taxon>
        <taxon>Hexapoda</taxon>
        <taxon>Insecta</taxon>
        <taxon>Pterygota</taxon>
        <taxon>Neoptera</taxon>
        <taxon>Endopterygota</taxon>
        <taxon>Coleoptera</taxon>
        <taxon>Polyphaga</taxon>
        <taxon>Cucujiformia</taxon>
        <taxon>Curculionidae</taxon>
        <taxon>Scolytinae</taxon>
        <taxon>Hypothenemus</taxon>
    </lineage>
</organism>
<gene>
    <name evidence="2" type="ORF">ABEB36_014192</name>
</gene>
<dbReference type="AlphaFoldDB" id="A0ABD1E6D0"/>
<accession>A0ABD1E6D0</accession>
<reference evidence="2 3" key="1">
    <citation type="submission" date="2024-05" db="EMBL/GenBank/DDBJ databases">
        <title>Genetic variation in Jamaican populations of the coffee berry borer (Hypothenemus hampei).</title>
        <authorList>
            <person name="Errbii M."/>
            <person name="Myrie A."/>
        </authorList>
    </citation>
    <scope>NUCLEOTIDE SEQUENCE [LARGE SCALE GENOMIC DNA]</scope>
    <source>
        <strain evidence="2">JA-Hopewell-2020-01-JO</strain>
        <tissue evidence="2">Whole body</tissue>
    </source>
</reference>
<name>A0ABD1E6D0_HYPHA</name>
<keyword evidence="3" id="KW-1185">Reference proteome</keyword>
<comment type="caution">
    <text evidence="2">The sequence shown here is derived from an EMBL/GenBank/DDBJ whole genome shotgun (WGS) entry which is preliminary data.</text>
</comment>
<keyword evidence="1" id="KW-0472">Membrane</keyword>
<sequence>MTIGKFSDNQHRVDTVPVQLFKNSKSSTTKAMGNTQAKQEEIIISQAGNSGGQTGPTPHATVGLCLGAMAVAGLIALTAYSFATRCWRKTQKNIRKEIYKSREMLQVWTHHLRSIISCTIQGHMKRLSSVSVDSVNISKWTFKIKFIVGIWGSIKFCYVWVILSSGEKHFWMEDSLKLGTSFSKGGPYVTRHPNVRHRKYH</sequence>
<proteinExistence type="predicted"/>
<evidence type="ECO:0000256" key="1">
    <source>
        <dbReference type="SAM" id="Phobius"/>
    </source>
</evidence>
<feature type="transmembrane region" description="Helical" evidence="1">
    <location>
        <begin position="144"/>
        <end position="163"/>
    </location>
</feature>
<keyword evidence="1" id="KW-1133">Transmembrane helix</keyword>